<gene>
    <name evidence="5" type="ORF">HH215_27925</name>
</gene>
<name>A0A7Z2VP07_9BACL</name>
<dbReference type="InterPro" id="IPR036388">
    <property type="entry name" value="WH-like_DNA-bd_sf"/>
</dbReference>
<evidence type="ECO:0000256" key="2">
    <source>
        <dbReference type="ARBA" id="ARBA00023125"/>
    </source>
</evidence>
<dbReference type="GO" id="GO:0003677">
    <property type="term" value="F:DNA binding"/>
    <property type="evidence" value="ECO:0007669"/>
    <property type="project" value="UniProtKB-KW"/>
</dbReference>
<dbReference type="InterPro" id="IPR000835">
    <property type="entry name" value="HTH_MarR-typ"/>
</dbReference>
<protein>
    <submittedName>
        <fullName evidence="5">MarR family transcriptional regulator</fullName>
    </submittedName>
</protein>
<dbReference type="SMART" id="SM00347">
    <property type="entry name" value="HTH_MARR"/>
    <property type="match status" value="1"/>
</dbReference>
<evidence type="ECO:0000256" key="1">
    <source>
        <dbReference type="ARBA" id="ARBA00023015"/>
    </source>
</evidence>
<dbReference type="PANTHER" id="PTHR42756:SF1">
    <property type="entry name" value="TRANSCRIPTIONAL REPRESSOR OF EMRAB OPERON"/>
    <property type="match status" value="1"/>
</dbReference>
<evidence type="ECO:0000256" key="3">
    <source>
        <dbReference type="ARBA" id="ARBA00023163"/>
    </source>
</evidence>
<dbReference type="EMBL" id="CP051680">
    <property type="protein sequence ID" value="QJD86622.1"/>
    <property type="molecule type" value="Genomic_DNA"/>
</dbReference>
<proteinExistence type="predicted"/>
<dbReference type="InterPro" id="IPR036390">
    <property type="entry name" value="WH_DNA-bd_sf"/>
</dbReference>
<dbReference type="GO" id="GO:0003700">
    <property type="term" value="F:DNA-binding transcription factor activity"/>
    <property type="evidence" value="ECO:0007669"/>
    <property type="project" value="InterPro"/>
</dbReference>
<reference evidence="5 6" key="1">
    <citation type="submission" date="2020-04" db="EMBL/GenBank/DDBJ databases">
        <title>Genome sequencing of novel species.</title>
        <authorList>
            <person name="Heo J."/>
            <person name="Kim S.-J."/>
            <person name="Kim J.-S."/>
            <person name="Hong S.-B."/>
            <person name="Kwon S.-W."/>
        </authorList>
    </citation>
    <scope>NUCLEOTIDE SEQUENCE [LARGE SCALE GENOMIC DNA]</scope>
    <source>
        <strain evidence="5 6">MFER-1</strain>
    </source>
</reference>
<keyword evidence="2" id="KW-0238">DNA-binding</keyword>
<dbReference type="AlphaFoldDB" id="A0A7Z2VP07"/>
<organism evidence="5 6">
    <name type="scientific">Cohnella herbarum</name>
    <dbReference type="NCBI Taxonomy" id="2728023"/>
    <lineage>
        <taxon>Bacteria</taxon>
        <taxon>Bacillati</taxon>
        <taxon>Bacillota</taxon>
        <taxon>Bacilli</taxon>
        <taxon>Bacillales</taxon>
        <taxon>Paenibacillaceae</taxon>
        <taxon>Cohnella</taxon>
    </lineage>
</organism>
<dbReference type="Pfam" id="PF12802">
    <property type="entry name" value="MarR_2"/>
    <property type="match status" value="1"/>
</dbReference>
<dbReference type="RefSeq" id="WP_169282871.1">
    <property type="nucleotide sequence ID" value="NZ_CP051680.1"/>
</dbReference>
<feature type="domain" description="HTH marR-type" evidence="4">
    <location>
        <begin position="27"/>
        <end position="118"/>
    </location>
</feature>
<evidence type="ECO:0000313" key="5">
    <source>
        <dbReference type="EMBL" id="QJD86622.1"/>
    </source>
</evidence>
<keyword evidence="1" id="KW-0805">Transcription regulation</keyword>
<keyword evidence="6" id="KW-1185">Reference proteome</keyword>
<dbReference type="Proteomes" id="UP000502248">
    <property type="component" value="Chromosome"/>
</dbReference>
<evidence type="ECO:0000313" key="6">
    <source>
        <dbReference type="Proteomes" id="UP000502248"/>
    </source>
</evidence>
<dbReference type="PANTHER" id="PTHR42756">
    <property type="entry name" value="TRANSCRIPTIONAL REGULATOR, MARR"/>
    <property type="match status" value="1"/>
</dbReference>
<accession>A0A7Z2VP07</accession>
<keyword evidence="3" id="KW-0804">Transcription</keyword>
<sequence length="142" mass="16232">MLDTYLKECLYFTATRLSRVVTKIVEDEFFKCGLSPTGAFLMLAVIEEEGISQKKLGEVLHHQPSTVTRLIEKLTAKGLIYNRVEGRMSLIYATDKGKALEAIIHECWDNLRIRINEILGEKESDELTLHLYKVSDQIENSN</sequence>
<dbReference type="KEGG" id="cheb:HH215_27925"/>
<dbReference type="SUPFAM" id="SSF46785">
    <property type="entry name" value="Winged helix' DNA-binding domain"/>
    <property type="match status" value="1"/>
</dbReference>
<evidence type="ECO:0000259" key="4">
    <source>
        <dbReference type="SMART" id="SM00347"/>
    </source>
</evidence>
<dbReference type="Gene3D" id="1.10.10.10">
    <property type="entry name" value="Winged helix-like DNA-binding domain superfamily/Winged helix DNA-binding domain"/>
    <property type="match status" value="1"/>
</dbReference>